<sequence>GIKYVSQLSSPCHQKLLLLLLLKTVKARLQTINMALDPRESQESLRHITNCNAFRQPWIRL</sequence>
<dbReference type="AlphaFoldDB" id="A0A068WM31"/>
<reference evidence="2 3" key="1">
    <citation type="journal article" date="2013" name="Nature">
        <title>The genomes of four tapeworm species reveal adaptations to parasitism.</title>
        <authorList>
            <person name="Tsai I.J."/>
            <person name="Zarowiecki M."/>
            <person name="Holroyd N."/>
            <person name="Garciarrubio A."/>
            <person name="Sanchez-Flores A."/>
            <person name="Brooks K.L."/>
            <person name="Tracey A."/>
            <person name="Bobes R.J."/>
            <person name="Fragoso G."/>
            <person name="Sciutto E."/>
            <person name="Aslett M."/>
            <person name="Beasley H."/>
            <person name="Bennett H.M."/>
            <person name="Cai J."/>
            <person name="Camicia F."/>
            <person name="Clark R."/>
            <person name="Cucher M."/>
            <person name="De Silva N."/>
            <person name="Day T.A."/>
            <person name="Deplazes P."/>
            <person name="Estrada K."/>
            <person name="Fernandez C."/>
            <person name="Holland P.W."/>
            <person name="Hou J."/>
            <person name="Hu S."/>
            <person name="Huckvale T."/>
            <person name="Hung S.S."/>
            <person name="Kamenetzky L."/>
            <person name="Keane J.A."/>
            <person name="Kiss F."/>
            <person name="Koziol U."/>
            <person name="Lambert O."/>
            <person name="Liu K."/>
            <person name="Luo X."/>
            <person name="Luo Y."/>
            <person name="Macchiaroli N."/>
            <person name="Nichol S."/>
            <person name="Paps J."/>
            <person name="Parkinson J."/>
            <person name="Pouchkina-Stantcheva N."/>
            <person name="Riddiford N."/>
            <person name="Rosenzvit M."/>
            <person name="Salinas G."/>
            <person name="Wasmuth J.D."/>
            <person name="Zamanian M."/>
            <person name="Zheng Y."/>
            <person name="Cai X."/>
            <person name="Soberon X."/>
            <person name="Olson P.D."/>
            <person name="Laclette J.P."/>
            <person name="Brehm K."/>
            <person name="Berriman M."/>
            <person name="Garciarrubio A."/>
            <person name="Bobes R.J."/>
            <person name="Fragoso G."/>
            <person name="Sanchez-Flores A."/>
            <person name="Estrada K."/>
            <person name="Cevallos M.A."/>
            <person name="Morett E."/>
            <person name="Gonzalez V."/>
            <person name="Portillo T."/>
            <person name="Ochoa-Leyva A."/>
            <person name="Jose M.V."/>
            <person name="Sciutto E."/>
            <person name="Landa A."/>
            <person name="Jimenez L."/>
            <person name="Valdes V."/>
            <person name="Carrero J.C."/>
            <person name="Larralde C."/>
            <person name="Morales-Montor J."/>
            <person name="Limon-Lason J."/>
            <person name="Soberon X."/>
            <person name="Laclette J.P."/>
        </authorList>
    </citation>
    <scope>NUCLEOTIDE SEQUENCE [LARGE SCALE GENOMIC DNA]</scope>
</reference>
<evidence type="ECO:0000313" key="4">
    <source>
        <dbReference type="WBParaSite" id="EgrG_001149800"/>
    </source>
</evidence>
<feature type="non-terminal residue" evidence="2">
    <location>
        <position position="1"/>
    </location>
</feature>
<feature type="chain" id="PRO_5041119840" evidence="1">
    <location>
        <begin position="28"/>
        <end position="61"/>
    </location>
</feature>
<reference evidence="4" key="3">
    <citation type="submission" date="2020-10" db="UniProtKB">
        <authorList>
            <consortium name="WormBaseParasite"/>
        </authorList>
    </citation>
    <scope>IDENTIFICATION</scope>
</reference>
<feature type="signal peptide" evidence="1">
    <location>
        <begin position="1"/>
        <end position="27"/>
    </location>
</feature>
<accession>A0A068WM31</accession>
<evidence type="ECO:0000256" key="1">
    <source>
        <dbReference type="SAM" id="SignalP"/>
    </source>
</evidence>
<reference evidence="2" key="2">
    <citation type="submission" date="2014-06" db="EMBL/GenBank/DDBJ databases">
        <authorList>
            <person name="Aslett M."/>
        </authorList>
    </citation>
    <scope>NUCLEOTIDE SEQUENCE</scope>
</reference>
<evidence type="ECO:0000313" key="2">
    <source>
        <dbReference type="EMBL" id="CDS20779.1"/>
    </source>
</evidence>
<proteinExistence type="predicted"/>
<dbReference type="Proteomes" id="UP000492820">
    <property type="component" value="Unassembled WGS sequence"/>
</dbReference>
<name>A0A068WM31_ECHGR</name>
<gene>
    <name evidence="2" type="ORF">EgrG_001149800</name>
</gene>
<protein>
    <submittedName>
        <fullName evidence="4">Ovule protein</fullName>
    </submittedName>
</protein>
<keyword evidence="1" id="KW-0732">Signal</keyword>
<dbReference type="EMBL" id="LK028581">
    <property type="protein sequence ID" value="CDS20779.1"/>
    <property type="molecule type" value="Genomic_DNA"/>
</dbReference>
<organism evidence="2">
    <name type="scientific">Echinococcus granulosus</name>
    <name type="common">Hydatid tapeworm</name>
    <dbReference type="NCBI Taxonomy" id="6210"/>
    <lineage>
        <taxon>Eukaryota</taxon>
        <taxon>Metazoa</taxon>
        <taxon>Spiralia</taxon>
        <taxon>Lophotrochozoa</taxon>
        <taxon>Platyhelminthes</taxon>
        <taxon>Cestoda</taxon>
        <taxon>Eucestoda</taxon>
        <taxon>Cyclophyllidea</taxon>
        <taxon>Taeniidae</taxon>
        <taxon>Echinococcus</taxon>
        <taxon>Echinococcus granulosus group</taxon>
    </lineage>
</organism>
<evidence type="ECO:0000313" key="3">
    <source>
        <dbReference type="Proteomes" id="UP000492820"/>
    </source>
</evidence>
<dbReference type="WBParaSite" id="EgrG_001149800">
    <property type="protein sequence ID" value="EgrG_001149800"/>
    <property type="gene ID" value="EgrG_001149800"/>
</dbReference>